<protein>
    <recommendedName>
        <fullName evidence="2">Biotin transporter</fullName>
    </recommendedName>
</protein>
<sequence>MRQSQSPNLRMMVFACLSAALIVIGGYISFPLPFSPVPIVLSDFFMMFAGLFLGASWGVVSVGLFLFLGALGLPVFAGGRAGLPVLFGPTGGFLFGDFLAVLVIGLISGTGKPSSLKDLAALAVGNIILYGLGVPWLKQVLKLSWENALAFGLTPFMPGMIIKIVVALALVKMLRPLLHPPAAPTSSRVQ</sequence>
<keyword evidence="2" id="KW-0813">Transport</keyword>
<dbReference type="EMBL" id="LR746496">
    <property type="protein sequence ID" value="CAA7600356.1"/>
    <property type="molecule type" value="Genomic_DNA"/>
</dbReference>
<name>A0A8S0XAT3_9FIRM</name>
<dbReference type="InterPro" id="IPR003784">
    <property type="entry name" value="BioY"/>
</dbReference>
<feature type="transmembrane region" description="Helical" evidence="3">
    <location>
        <begin position="44"/>
        <end position="73"/>
    </location>
</feature>
<evidence type="ECO:0000313" key="5">
    <source>
        <dbReference type="EMBL" id="CEJ07878.1"/>
    </source>
</evidence>
<comment type="subcellular location">
    <subcellularLocation>
        <location evidence="2">Cell membrane</location>
        <topology evidence="2">Multi-pass membrane protein</topology>
    </subcellularLocation>
</comment>
<keyword evidence="2" id="KW-1003">Cell membrane</keyword>
<dbReference type="Proteomes" id="UP000836597">
    <property type="component" value="Chromosome"/>
</dbReference>
<reference evidence="4" key="2">
    <citation type="submission" date="2020-01" db="EMBL/GenBank/DDBJ databases">
        <authorList>
            <person name="Hornung B."/>
        </authorList>
    </citation>
    <scope>NUCLEOTIDE SEQUENCE</scope>
    <source>
        <strain evidence="4">PacBioINE</strain>
    </source>
</reference>
<accession>A0A8S0XAT3</accession>
<dbReference type="GO" id="GO:0005886">
    <property type="term" value="C:plasma membrane"/>
    <property type="evidence" value="ECO:0007669"/>
    <property type="project" value="UniProtKB-SubCell"/>
</dbReference>
<dbReference type="AlphaFoldDB" id="A0A8S0XAT3"/>
<comment type="similarity">
    <text evidence="1 2">Belongs to the BioY family.</text>
</comment>
<dbReference type="PANTHER" id="PTHR34295:SF1">
    <property type="entry name" value="BIOTIN TRANSPORTER BIOY"/>
    <property type="match status" value="1"/>
</dbReference>
<evidence type="ECO:0000313" key="6">
    <source>
        <dbReference type="Proteomes" id="UP001071230"/>
    </source>
</evidence>
<reference evidence="5" key="1">
    <citation type="submission" date="2014-11" db="EMBL/GenBank/DDBJ databases">
        <authorList>
            <person name="Hornung B.V."/>
        </authorList>
    </citation>
    <scope>NUCLEOTIDE SEQUENCE</scope>
    <source>
        <strain evidence="5">INE</strain>
    </source>
</reference>
<dbReference type="Gene3D" id="1.10.1760.20">
    <property type="match status" value="1"/>
</dbReference>
<keyword evidence="2 3" id="KW-0472">Membrane</keyword>
<evidence type="ECO:0000256" key="3">
    <source>
        <dbReference type="SAM" id="Phobius"/>
    </source>
</evidence>
<dbReference type="PIRSF" id="PIRSF016661">
    <property type="entry name" value="BioY"/>
    <property type="match status" value="1"/>
</dbReference>
<dbReference type="RefSeq" id="WP_240984043.1">
    <property type="nucleotide sequence ID" value="NZ_CDGJ01000068.1"/>
</dbReference>
<evidence type="ECO:0000256" key="1">
    <source>
        <dbReference type="ARBA" id="ARBA00010692"/>
    </source>
</evidence>
<proteinExistence type="inferred from homology"/>
<dbReference type="EMBL" id="CDGJ01000068">
    <property type="protein sequence ID" value="CEJ07878.1"/>
    <property type="molecule type" value="Genomic_DNA"/>
</dbReference>
<keyword evidence="3" id="KW-0812">Transmembrane</keyword>
<evidence type="ECO:0000256" key="2">
    <source>
        <dbReference type="PIRNR" id="PIRNR016661"/>
    </source>
</evidence>
<dbReference type="KEGG" id="aacx:DEACI_1009"/>
<feature type="transmembrane region" description="Helical" evidence="3">
    <location>
        <begin position="12"/>
        <end position="32"/>
    </location>
</feature>
<feature type="transmembrane region" description="Helical" evidence="3">
    <location>
        <begin position="149"/>
        <end position="171"/>
    </location>
</feature>
<gene>
    <name evidence="4" type="ORF">DEACI_1009</name>
    <name evidence="5" type="ORF">DEACI_2346</name>
</gene>
<dbReference type="GO" id="GO:0015225">
    <property type="term" value="F:biotin transmembrane transporter activity"/>
    <property type="evidence" value="ECO:0007669"/>
    <property type="project" value="UniProtKB-UniRule"/>
</dbReference>
<feature type="transmembrane region" description="Helical" evidence="3">
    <location>
        <begin position="85"/>
        <end position="107"/>
    </location>
</feature>
<dbReference type="Proteomes" id="UP001071230">
    <property type="component" value="Unassembled WGS sequence"/>
</dbReference>
<keyword evidence="6" id="KW-1185">Reference proteome</keyword>
<feature type="transmembrane region" description="Helical" evidence="3">
    <location>
        <begin position="119"/>
        <end position="137"/>
    </location>
</feature>
<dbReference type="Pfam" id="PF02632">
    <property type="entry name" value="BioY"/>
    <property type="match status" value="1"/>
</dbReference>
<organism evidence="4">
    <name type="scientific">Acididesulfobacillus acetoxydans</name>
    <dbReference type="NCBI Taxonomy" id="1561005"/>
    <lineage>
        <taxon>Bacteria</taxon>
        <taxon>Bacillati</taxon>
        <taxon>Bacillota</taxon>
        <taxon>Clostridia</taxon>
        <taxon>Eubacteriales</taxon>
        <taxon>Peptococcaceae</taxon>
        <taxon>Acididesulfobacillus</taxon>
    </lineage>
</organism>
<dbReference type="PANTHER" id="PTHR34295">
    <property type="entry name" value="BIOTIN TRANSPORTER BIOY"/>
    <property type="match status" value="1"/>
</dbReference>
<keyword evidence="3" id="KW-1133">Transmembrane helix</keyword>
<evidence type="ECO:0000313" key="4">
    <source>
        <dbReference type="EMBL" id="CAA7600356.1"/>
    </source>
</evidence>